<feature type="active site" description="Nucleophile" evidence="9">
    <location>
        <position position="279"/>
    </location>
</feature>
<proteinExistence type="inferred from homology"/>
<dbReference type="FunCoup" id="A0A2G5CKZ3">
    <property type="interactions" value="2220"/>
</dbReference>
<dbReference type="Gene3D" id="2.60.200.20">
    <property type="match status" value="1"/>
</dbReference>
<evidence type="ECO:0000256" key="4">
    <source>
        <dbReference type="ARBA" id="ARBA00022763"/>
    </source>
</evidence>
<evidence type="ECO:0000256" key="11">
    <source>
        <dbReference type="PIRSR" id="PIRSR610347-3"/>
    </source>
</evidence>
<dbReference type="CDD" id="cd09122">
    <property type="entry name" value="PLDc_Tdp1_1"/>
    <property type="match status" value="1"/>
</dbReference>
<dbReference type="GO" id="GO:0004527">
    <property type="term" value="F:exonuclease activity"/>
    <property type="evidence" value="ECO:0007669"/>
    <property type="project" value="UniProtKB-KW"/>
</dbReference>
<dbReference type="STRING" id="218851.A0A2G5CKZ3"/>
<evidence type="ECO:0008006" key="14">
    <source>
        <dbReference type="Google" id="ProtNLM"/>
    </source>
</evidence>
<gene>
    <name evidence="12" type="ORF">AQUCO_04700050v1</name>
</gene>
<feature type="site" description="Interaction with DNA" evidence="11">
    <location>
        <position position="531"/>
    </location>
</feature>
<name>A0A2G5CKZ3_AQUCA</name>
<dbReference type="EMBL" id="KZ305064">
    <property type="protein sequence ID" value="PIA31918.1"/>
    <property type="molecule type" value="Genomic_DNA"/>
</dbReference>
<accession>A0A2G5CKZ3</accession>
<dbReference type="PANTHER" id="PTHR12415">
    <property type="entry name" value="TYROSYL-DNA PHOSPHODIESTERASE 1"/>
    <property type="match status" value="1"/>
</dbReference>
<keyword evidence="4" id="KW-0227">DNA damage</keyword>
<feature type="active site" description="Proton donor/acceptor" evidence="9">
    <location>
        <position position="508"/>
    </location>
</feature>
<comment type="subcellular location">
    <subcellularLocation>
        <location evidence="1">Nucleus</location>
    </subcellularLocation>
</comment>
<evidence type="ECO:0000256" key="10">
    <source>
        <dbReference type="PIRSR" id="PIRSR610347-2"/>
    </source>
</evidence>
<dbReference type="Gene3D" id="3.30.870.10">
    <property type="entry name" value="Endonuclease Chain A"/>
    <property type="match status" value="2"/>
</dbReference>
<dbReference type="PANTHER" id="PTHR12415:SF0">
    <property type="entry name" value="TYROSYL-DNA PHOSPHODIESTERASE 1"/>
    <property type="match status" value="1"/>
</dbReference>
<dbReference type="Proteomes" id="UP000230069">
    <property type="component" value="Unassembled WGS sequence"/>
</dbReference>
<dbReference type="OrthoDB" id="1898812at2759"/>
<evidence type="ECO:0000256" key="1">
    <source>
        <dbReference type="ARBA" id="ARBA00004123"/>
    </source>
</evidence>
<feature type="binding site" evidence="10">
    <location>
        <position position="510"/>
    </location>
    <ligand>
        <name>substrate</name>
    </ligand>
</feature>
<dbReference type="AlphaFoldDB" id="A0A2G5CKZ3"/>
<keyword evidence="8" id="KW-0539">Nucleus</keyword>
<evidence type="ECO:0000256" key="6">
    <source>
        <dbReference type="ARBA" id="ARBA00022839"/>
    </source>
</evidence>
<dbReference type="GO" id="GO:0006281">
    <property type="term" value="P:DNA repair"/>
    <property type="evidence" value="ECO:0007669"/>
    <property type="project" value="UniProtKB-KW"/>
</dbReference>
<dbReference type="InterPro" id="IPR008984">
    <property type="entry name" value="SMAD_FHA_dom_sf"/>
</dbReference>
<keyword evidence="3" id="KW-0540">Nuclease</keyword>
<evidence type="ECO:0000256" key="8">
    <source>
        <dbReference type="ARBA" id="ARBA00023242"/>
    </source>
</evidence>
<dbReference type="InParanoid" id="A0A2G5CKZ3"/>
<keyword evidence="13" id="KW-1185">Reference proteome</keyword>
<keyword evidence="6" id="KW-0269">Exonuclease</keyword>
<evidence type="ECO:0000256" key="5">
    <source>
        <dbReference type="ARBA" id="ARBA00022801"/>
    </source>
</evidence>
<dbReference type="FunFam" id="3.30.870.10:FF:000028">
    <property type="entry name" value="Tyrosyl-DNA phosphodiesterase 1"/>
    <property type="match status" value="1"/>
</dbReference>
<dbReference type="CDD" id="cd22671">
    <property type="entry name" value="FHA_APTX-like"/>
    <property type="match status" value="1"/>
</dbReference>
<keyword evidence="7" id="KW-0234">DNA repair</keyword>
<dbReference type="GO" id="GO:0005634">
    <property type="term" value="C:nucleus"/>
    <property type="evidence" value="ECO:0007669"/>
    <property type="project" value="UniProtKB-SubCell"/>
</dbReference>
<evidence type="ECO:0000256" key="7">
    <source>
        <dbReference type="ARBA" id="ARBA00023204"/>
    </source>
</evidence>
<evidence type="ECO:0000256" key="2">
    <source>
        <dbReference type="ARBA" id="ARBA00010205"/>
    </source>
</evidence>
<dbReference type="GO" id="GO:0003690">
    <property type="term" value="F:double-stranded DNA binding"/>
    <property type="evidence" value="ECO:0007669"/>
    <property type="project" value="TreeGrafter"/>
</dbReference>
<evidence type="ECO:0000313" key="13">
    <source>
        <dbReference type="Proteomes" id="UP000230069"/>
    </source>
</evidence>
<protein>
    <recommendedName>
        <fullName evidence="14">PNK FHA domain-containing protein</fullName>
    </recommendedName>
</protein>
<evidence type="ECO:0000256" key="3">
    <source>
        <dbReference type="ARBA" id="ARBA00022722"/>
    </source>
</evidence>
<keyword evidence="5" id="KW-0378">Hydrolase</keyword>
<dbReference type="FunFam" id="3.30.870.10:FF:000031">
    <property type="entry name" value="Tyrosyl-DNA phosphodiesterase 1"/>
    <property type="match status" value="1"/>
</dbReference>
<dbReference type="Pfam" id="PF06087">
    <property type="entry name" value="Tyr-DNA_phospho"/>
    <property type="match status" value="1"/>
</dbReference>
<dbReference type="SUPFAM" id="SSF56024">
    <property type="entry name" value="Phospholipase D/nuclease"/>
    <property type="match status" value="2"/>
</dbReference>
<reference evidence="12 13" key="1">
    <citation type="submission" date="2017-09" db="EMBL/GenBank/DDBJ databases">
        <title>WGS assembly of Aquilegia coerulea Goldsmith.</title>
        <authorList>
            <person name="Hodges S."/>
            <person name="Kramer E."/>
            <person name="Nordborg M."/>
            <person name="Tomkins J."/>
            <person name="Borevitz J."/>
            <person name="Derieg N."/>
            <person name="Yan J."/>
            <person name="Mihaltcheva S."/>
            <person name="Hayes R.D."/>
            <person name="Rokhsar D."/>
        </authorList>
    </citation>
    <scope>NUCLEOTIDE SEQUENCE [LARGE SCALE GENOMIC DNA]</scope>
    <source>
        <strain evidence="13">cv. Goldsmith</strain>
    </source>
</reference>
<dbReference type="GO" id="GO:0003697">
    <property type="term" value="F:single-stranded DNA binding"/>
    <property type="evidence" value="ECO:0007669"/>
    <property type="project" value="TreeGrafter"/>
</dbReference>
<dbReference type="InterPro" id="IPR010347">
    <property type="entry name" value="Tdp1"/>
</dbReference>
<evidence type="ECO:0000256" key="9">
    <source>
        <dbReference type="PIRSR" id="PIRSR610347-1"/>
    </source>
</evidence>
<dbReference type="GO" id="GO:0017005">
    <property type="term" value="F:3'-tyrosyl-DNA phosphodiesterase activity"/>
    <property type="evidence" value="ECO:0007669"/>
    <property type="project" value="TreeGrafter"/>
</dbReference>
<evidence type="ECO:0000313" key="12">
    <source>
        <dbReference type="EMBL" id="PIA31918.1"/>
    </source>
</evidence>
<organism evidence="12 13">
    <name type="scientific">Aquilegia coerulea</name>
    <name type="common">Rocky mountain columbine</name>
    <dbReference type="NCBI Taxonomy" id="218851"/>
    <lineage>
        <taxon>Eukaryota</taxon>
        <taxon>Viridiplantae</taxon>
        <taxon>Streptophyta</taxon>
        <taxon>Embryophyta</taxon>
        <taxon>Tracheophyta</taxon>
        <taxon>Spermatophyta</taxon>
        <taxon>Magnoliopsida</taxon>
        <taxon>Ranunculales</taxon>
        <taxon>Ranunculaceae</taxon>
        <taxon>Thalictroideae</taxon>
        <taxon>Aquilegia</taxon>
    </lineage>
</organism>
<dbReference type="SUPFAM" id="SSF49879">
    <property type="entry name" value="SMAD/FHA domain"/>
    <property type="match status" value="1"/>
</dbReference>
<sequence length="650" mass="73514">MTTSQVKIGFLIPLNNNLEENNSNSKLPIYEGINVLGRNDISVADKRVSRKHVSLIGSVDGSANVVVESSNPVVIRSRDQRIKLCFQEKGGILNGDIVEMIPGNHFFKYVNVDDEKDKTSMQIYQRVSTQETILIQNEEVTLKRKRQIDEDEAYARALQVENGLAFQDDSEAIRHFSVPKDRLPLTFQLLRVKGLPAWANTSSVSIGDVIRGNVLFAVLSNYMVDMDWLLSVCPNLAKISRVLVIHGEGDSTLYHLQKNKPANWILHKPPLPISYGTHHSKAMLLVYPRGLRVVIHTSNLISVDWNNKSQGLWMQDFPWKDQKDQSRSCGFENDLIEYLSALKLPEISINLPVIGNVKIISSFFRRFDYSSAAVRLIASVPGYHNGPNLKKWGHMKLRTILQDCLFEKEFRNSPLVYQFSSLGSLDEKWMAELAASMSSGLADDKTPLGLGKAQIIWPTVEDVRCSLEGYAAGSAIPSPQKNVEKDFLKKYWAKWKAIHSGRSHAMPHIKTFARYNGQNIAWFLLTSSNLSKAAWGALQKNNTQLMIRSYELGVLFLPATIKDGCGFSCTDDHCSFEGRRESSINTQECRTKLVTLCYQGNRKTESTEVIPFPVPYELPPQPYSSADVPWSWDRQYNKKDVHGQVWPRHV</sequence>
<comment type="similarity">
    <text evidence="2">Belongs to the tyrosyl-DNA phosphodiesterase family.</text>
</comment>
<feature type="binding site" evidence="10">
    <location>
        <position position="281"/>
    </location>
    <ligand>
        <name>substrate</name>
    </ligand>
</feature>